<feature type="transmembrane region" description="Helical" evidence="8">
    <location>
        <begin position="145"/>
        <end position="164"/>
    </location>
</feature>
<dbReference type="Proteomes" id="UP000676601">
    <property type="component" value="Unassembled WGS sequence"/>
</dbReference>
<evidence type="ECO:0000256" key="5">
    <source>
        <dbReference type="ARBA" id="ARBA00022692"/>
    </source>
</evidence>
<reference evidence="9 10" key="1">
    <citation type="submission" date="2021-03" db="EMBL/GenBank/DDBJ databases">
        <title>Antimicrobial resistance genes in bacteria isolated from Japanese honey, and their potential for conferring macrolide and lincosamide resistance in the American foulbrood pathogen Paenibacillus larvae.</title>
        <authorList>
            <person name="Okamoto M."/>
            <person name="Kumagai M."/>
            <person name="Kanamori H."/>
            <person name="Takamatsu D."/>
        </authorList>
    </citation>
    <scope>NUCLEOTIDE SEQUENCE [LARGE SCALE GENOMIC DNA]</scope>
    <source>
        <strain evidence="9 10">J21TS7</strain>
    </source>
</reference>
<keyword evidence="10" id="KW-1185">Reference proteome</keyword>
<evidence type="ECO:0000256" key="2">
    <source>
        <dbReference type="ARBA" id="ARBA00007998"/>
    </source>
</evidence>
<dbReference type="InterPro" id="IPR004761">
    <property type="entry name" value="Spore_GerAB"/>
</dbReference>
<feature type="transmembrane region" description="Helical" evidence="8">
    <location>
        <begin position="43"/>
        <end position="63"/>
    </location>
</feature>
<comment type="subcellular location">
    <subcellularLocation>
        <location evidence="1">Membrane</location>
        <topology evidence="1">Multi-pass membrane protein</topology>
    </subcellularLocation>
</comment>
<organism evidence="9 10">
    <name type="scientific">Paenibacillus cineris</name>
    <dbReference type="NCBI Taxonomy" id="237530"/>
    <lineage>
        <taxon>Bacteria</taxon>
        <taxon>Bacillati</taxon>
        <taxon>Bacillota</taxon>
        <taxon>Bacilli</taxon>
        <taxon>Bacillales</taxon>
        <taxon>Paenibacillaceae</taxon>
        <taxon>Paenibacillus</taxon>
    </lineage>
</organism>
<feature type="transmembrane region" description="Helical" evidence="8">
    <location>
        <begin position="220"/>
        <end position="240"/>
    </location>
</feature>
<feature type="transmembrane region" description="Helical" evidence="8">
    <location>
        <begin position="336"/>
        <end position="356"/>
    </location>
</feature>
<evidence type="ECO:0000256" key="3">
    <source>
        <dbReference type="ARBA" id="ARBA00022448"/>
    </source>
</evidence>
<dbReference type="NCBIfam" id="TIGR00912">
    <property type="entry name" value="2A0309"/>
    <property type="match status" value="1"/>
</dbReference>
<dbReference type="PANTHER" id="PTHR34975">
    <property type="entry name" value="SPORE GERMINATION PROTEIN A2"/>
    <property type="match status" value="1"/>
</dbReference>
<dbReference type="Pfam" id="PF03845">
    <property type="entry name" value="Spore_permease"/>
    <property type="match status" value="1"/>
</dbReference>
<evidence type="ECO:0000256" key="1">
    <source>
        <dbReference type="ARBA" id="ARBA00004141"/>
    </source>
</evidence>
<keyword evidence="3" id="KW-0813">Transport</keyword>
<evidence type="ECO:0000256" key="6">
    <source>
        <dbReference type="ARBA" id="ARBA00022989"/>
    </source>
</evidence>
<evidence type="ECO:0000256" key="8">
    <source>
        <dbReference type="SAM" id="Phobius"/>
    </source>
</evidence>
<evidence type="ECO:0000313" key="10">
    <source>
        <dbReference type="Proteomes" id="UP000676601"/>
    </source>
</evidence>
<keyword evidence="4" id="KW-0309">Germination</keyword>
<feature type="transmembrane region" description="Helical" evidence="8">
    <location>
        <begin position="269"/>
        <end position="289"/>
    </location>
</feature>
<keyword evidence="5 8" id="KW-0812">Transmembrane</keyword>
<gene>
    <name evidence="9" type="primary">gerKB_2</name>
    <name evidence="9" type="ORF">J21TS7_21620</name>
</gene>
<feature type="transmembrane region" description="Helical" evidence="8">
    <location>
        <begin position="12"/>
        <end position="31"/>
    </location>
</feature>
<keyword evidence="6 8" id="KW-1133">Transmembrane helix</keyword>
<accession>A0ABQ4LB98</accession>
<feature type="transmembrane region" description="Helical" evidence="8">
    <location>
        <begin position="83"/>
        <end position="107"/>
    </location>
</feature>
<comment type="caution">
    <text evidence="9">The sequence shown here is derived from an EMBL/GenBank/DDBJ whole genome shotgun (WGS) entry which is preliminary data.</text>
</comment>
<protein>
    <submittedName>
        <fullName evidence="9">Germination protein</fullName>
    </submittedName>
</protein>
<dbReference type="RefSeq" id="WP_212983550.1">
    <property type="nucleotide sequence ID" value="NZ_BORU01000001.1"/>
</dbReference>
<comment type="similarity">
    <text evidence="2">Belongs to the amino acid-polyamine-organocation (APC) superfamily. Spore germination protein (SGP) (TC 2.A.3.9) family.</text>
</comment>
<dbReference type="EMBL" id="BORU01000001">
    <property type="protein sequence ID" value="GIO53844.1"/>
    <property type="molecule type" value="Genomic_DNA"/>
</dbReference>
<evidence type="ECO:0000256" key="4">
    <source>
        <dbReference type="ARBA" id="ARBA00022544"/>
    </source>
</evidence>
<keyword evidence="7 8" id="KW-0472">Membrane</keyword>
<dbReference type="PANTHER" id="PTHR34975:SF2">
    <property type="entry name" value="SPORE GERMINATION PROTEIN A2"/>
    <property type="match status" value="1"/>
</dbReference>
<sequence length="364" mass="40986">MEQAEKKMSPKQLFLFIIQAQIGVGVLSIPYDLSKTAKGGGGISVVIAGAITQIIILMMWTLLRKFPGMNLFQICIRFGGPVIGRLLIACYVGYFILLGSNVLLNAYMVLQRWILQSTPKWVVLLLFCIMTYYLAKEKLTVLARFYSLSSMLFIPLIIFVSYGLTQARIEYMLPLTEAGLINILKGTKDTTISMYGFEMFMIIFPFINASDAKKLKMISLSNLFVTLFYVFVVCTCLMVFNQTQLAMIPEPVIYLVKSLNFYIIDRADILFLSIWSITLVCSIASYFYAATDGLAVLFRKKNHQMFDPFVSVAFFLIALLPTTPMAIDRINKISEYAAYVFIAGVPFLLMLFSLFVKKKAGGAV</sequence>
<feature type="transmembrane region" description="Helical" evidence="8">
    <location>
        <begin position="309"/>
        <end position="330"/>
    </location>
</feature>
<evidence type="ECO:0000313" key="9">
    <source>
        <dbReference type="EMBL" id="GIO53844.1"/>
    </source>
</evidence>
<proteinExistence type="inferred from homology"/>
<dbReference type="Gene3D" id="1.20.1740.10">
    <property type="entry name" value="Amino acid/polyamine transporter I"/>
    <property type="match status" value="1"/>
</dbReference>
<evidence type="ECO:0000256" key="7">
    <source>
        <dbReference type="ARBA" id="ARBA00023136"/>
    </source>
</evidence>
<feature type="transmembrane region" description="Helical" evidence="8">
    <location>
        <begin position="113"/>
        <end position="133"/>
    </location>
</feature>
<feature type="transmembrane region" description="Helical" evidence="8">
    <location>
        <begin position="192"/>
        <end position="208"/>
    </location>
</feature>
<name>A0ABQ4LB98_9BACL</name>